<dbReference type="PANTHER" id="PTHR47234:SF2">
    <property type="entry name" value="TONB-DEPENDENT RECEPTOR"/>
    <property type="match status" value="1"/>
</dbReference>
<dbReference type="Gene3D" id="2.170.130.10">
    <property type="entry name" value="TonB-dependent receptor, plug domain"/>
    <property type="match status" value="1"/>
</dbReference>
<dbReference type="eggNOG" id="COG4206">
    <property type="taxonomic scope" value="Bacteria"/>
</dbReference>
<dbReference type="Pfam" id="PF00593">
    <property type="entry name" value="TonB_dep_Rec_b-barrel"/>
    <property type="match status" value="1"/>
</dbReference>
<dbReference type="eggNOG" id="COG4771">
    <property type="taxonomic scope" value="Bacteria"/>
</dbReference>
<dbReference type="Gene3D" id="2.40.170.20">
    <property type="entry name" value="TonB-dependent receptor, beta-barrel domain"/>
    <property type="match status" value="1"/>
</dbReference>
<dbReference type="InterPro" id="IPR039426">
    <property type="entry name" value="TonB-dep_rcpt-like"/>
</dbReference>
<dbReference type="AlphaFoldDB" id="W0A5N7"/>
<evidence type="ECO:0000259" key="11">
    <source>
        <dbReference type="Pfam" id="PF07715"/>
    </source>
</evidence>
<evidence type="ECO:0000256" key="2">
    <source>
        <dbReference type="ARBA" id="ARBA00022448"/>
    </source>
</evidence>
<keyword evidence="4 8" id="KW-0812">Transmembrane</keyword>
<dbReference type="STRING" id="1123269.NX02_07745"/>
<dbReference type="InterPro" id="IPR012910">
    <property type="entry name" value="Plug_dom"/>
</dbReference>
<dbReference type="PROSITE" id="PS52016">
    <property type="entry name" value="TONB_DEPENDENT_REC_3"/>
    <property type="match status" value="1"/>
</dbReference>
<evidence type="ECO:0008006" key="14">
    <source>
        <dbReference type="Google" id="ProtNLM"/>
    </source>
</evidence>
<organism evidence="12 13">
    <name type="scientific">Sphingomonas sanxanigenens DSM 19645 = NX02</name>
    <dbReference type="NCBI Taxonomy" id="1123269"/>
    <lineage>
        <taxon>Bacteria</taxon>
        <taxon>Pseudomonadati</taxon>
        <taxon>Pseudomonadota</taxon>
        <taxon>Alphaproteobacteria</taxon>
        <taxon>Sphingomonadales</taxon>
        <taxon>Sphingomonadaceae</taxon>
        <taxon>Sphingomonas</taxon>
    </lineage>
</organism>
<evidence type="ECO:0000256" key="9">
    <source>
        <dbReference type="RuleBase" id="RU003357"/>
    </source>
</evidence>
<evidence type="ECO:0000256" key="8">
    <source>
        <dbReference type="PROSITE-ProRule" id="PRU01360"/>
    </source>
</evidence>
<evidence type="ECO:0000256" key="3">
    <source>
        <dbReference type="ARBA" id="ARBA00022452"/>
    </source>
</evidence>
<evidence type="ECO:0000313" key="13">
    <source>
        <dbReference type="Proteomes" id="UP000018851"/>
    </source>
</evidence>
<evidence type="ECO:0000256" key="5">
    <source>
        <dbReference type="ARBA" id="ARBA00023077"/>
    </source>
</evidence>
<evidence type="ECO:0000256" key="7">
    <source>
        <dbReference type="ARBA" id="ARBA00023237"/>
    </source>
</evidence>
<dbReference type="HOGENOM" id="CLU_010745_0_0_5"/>
<dbReference type="EMBL" id="CP006644">
    <property type="protein sequence ID" value="AHE53274.1"/>
    <property type="molecule type" value="Genomic_DNA"/>
</dbReference>
<dbReference type="InterPro" id="IPR036942">
    <property type="entry name" value="Beta-barrel_TonB_sf"/>
</dbReference>
<dbReference type="Proteomes" id="UP000018851">
    <property type="component" value="Chromosome"/>
</dbReference>
<evidence type="ECO:0000256" key="1">
    <source>
        <dbReference type="ARBA" id="ARBA00004571"/>
    </source>
</evidence>
<keyword evidence="2 8" id="KW-0813">Transport</keyword>
<evidence type="ECO:0000259" key="10">
    <source>
        <dbReference type="Pfam" id="PF00593"/>
    </source>
</evidence>
<evidence type="ECO:0000256" key="4">
    <source>
        <dbReference type="ARBA" id="ARBA00022692"/>
    </source>
</evidence>
<keyword evidence="6 8" id="KW-0472">Membrane</keyword>
<keyword evidence="3 8" id="KW-1134">Transmembrane beta strand</keyword>
<name>W0A5N7_9SPHN</name>
<feature type="domain" description="TonB-dependent receptor plug" evidence="11">
    <location>
        <begin position="34"/>
        <end position="148"/>
    </location>
</feature>
<accession>W0A5N7</accession>
<protein>
    <recommendedName>
        <fullName evidence="14">TonB-dependent receptor</fullName>
    </recommendedName>
</protein>
<dbReference type="GO" id="GO:0009279">
    <property type="term" value="C:cell outer membrane"/>
    <property type="evidence" value="ECO:0007669"/>
    <property type="project" value="UniProtKB-SubCell"/>
</dbReference>
<sequence length="983" mass="105934">MSEQGPIDPGAEPAREESGDIIVTGSLIARPDYKSNSPIVSVGRESLEATGEITVERALSQLPQFTGGFGQSNTSSTGTGLNGGQSYATLRGLGSKRTLLLLDGKRLQPSNPDGSVDLNIIPEALIGNIEVITGGASTAYGSDATAGVVNFRLKNNFTGLTLGAQTGISNYGDGATYRLTATAGGKFDDGRGRVLLSLDYSKRDRAKRIDRPWYSNRLPQTGNAASYHGSAVFAGNEPTLAAVNDIFAGRYGLNPLTTSNGSLLYSGGAQIGFNTDGTLFTANGVPALNFREPETDDAYLVNSGNTIYGPSQQMKFGFTGGDVSSNMERYQAFGRFDYELTDAIKAFGQFSYTTYEQNAIVNTTLSNNVYLQSMPYNNPFVPDDLAYILASRANPTGDFQFHKAFNAVGNRGQIYEYDVWQFMGGFSGEFGFRDWTWEVYGSTSRSIFKNTQTGGISQSRLTDLTYSPTGGTDICEGGLNLFGNLPISQSCIDYITRDTFNETEMKQHIASATMQGGLFDLPAGEMRFALGASYRKNSFSYDPDDALDQPDGTSDIIGFSVLRASAGEVTVKEVFAELLVPVLHDLPLIQSLNLDLGYRYSDYNSIGGASTYKADIDWTVFDWVRVRGGYNRAIRAPSVGELFAPVSTGSISIGNPGANVVSGDPCDIRSSFRLGPNGAQVRNLCLQQGVSPAIIDGFIGTQQIFPLTGGNPNLEEETADTFSAGVVLSSPSDHPLLSGLQLSVDWYKIDVKDAIGVLSVVQSVQYCFNVGGANPTYDPNNYYCSLLARSPQGPLEPPTTQPLLNLATFGVSGVDVQFDWTARLSDFGLPEDAGRIGFRTVVSYLDSFKIQALPGAPTYDYAGTIGASVETNAGITHPRWKANTSLNYGNDDFSMTFTWRFIDKMKNSTFVTSPTTAPPGIKSYNAFDLNASINLPEEFAMRMGVTNLFNKAPPSYGNTPQTYDGSSYDIAGRFFFASVTKKF</sequence>
<gene>
    <name evidence="12" type="ORF">NX02_07745</name>
</gene>
<feature type="domain" description="TonB-dependent receptor-like beta-barrel" evidence="10">
    <location>
        <begin position="406"/>
        <end position="948"/>
    </location>
</feature>
<keyword evidence="7 8" id="KW-0998">Cell outer membrane</keyword>
<dbReference type="PANTHER" id="PTHR47234">
    <property type="match status" value="1"/>
</dbReference>
<dbReference type="InterPro" id="IPR037066">
    <property type="entry name" value="Plug_dom_sf"/>
</dbReference>
<keyword evidence="13" id="KW-1185">Reference proteome</keyword>
<dbReference type="SUPFAM" id="SSF56935">
    <property type="entry name" value="Porins"/>
    <property type="match status" value="1"/>
</dbReference>
<dbReference type="PATRIC" id="fig|1123269.5.peg.1510"/>
<evidence type="ECO:0000313" key="12">
    <source>
        <dbReference type="EMBL" id="AHE53274.1"/>
    </source>
</evidence>
<comment type="subcellular location">
    <subcellularLocation>
        <location evidence="1 8">Cell outer membrane</location>
        <topology evidence="1 8">Multi-pass membrane protein</topology>
    </subcellularLocation>
</comment>
<dbReference type="KEGG" id="ssan:NX02_07745"/>
<dbReference type="Pfam" id="PF07715">
    <property type="entry name" value="Plug"/>
    <property type="match status" value="1"/>
</dbReference>
<dbReference type="InterPro" id="IPR000531">
    <property type="entry name" value="Beta-barrel_TonB"/>
</dbReference>
<reference evidence="12 13" key="1">
    <citation type="submission" date="2013-07" db="EMBL/GenBank/DDBJ databases">
        <title>Completed genome of Sphingomonas sanxanigenens NX02.</title>
        <authorList>
            <person name="Ma T."/>
            <person name="Huang H."/>
            <person name="Wu M."/>
            <person name="Li X."/>
            <person name="Li G."/>
        </authorList>
    </citation>
    <scope>NUCLEOTIDE SEQUENCE [LARGE SCALE GENOMIC DNA]</scope>
    <source>
        <strain evidence="12 13">NX02</strain>
    </source>
</reference>
<evidence type="ECO:0000256" key="6">
    <source>
        <dbReference type="ARBA" id="ARBA00023136"/>
    </source>
</evidence>
<comment type="similarity">
    <text evidence="8 9">Belongs to the TonB-dependent receptor family.</text>
</comment>
<proteinExistence type="inferred from homology"/>
<keyword evidence="5 9" id="KW-0798">TonB box</keyword>
<dbReference type="RefSeq" id="WP_025291538.1">
    <property type="nucleotide sequence ID" value="NZ_CP006644.1"/>
</dbReference>